<dbReference type="Gene3D" id="1.10.287.3810">
    <property type="match status" value="1"/>
</dbReference>
<gene>
    <name evidence="2" type="ORF">PUN28_013233</name>
</gene>
<dbReference type="AlphaFoldDB" id="A0AAW2FBI5"/>
<comment type="catalytic activity">
    <reaction evidence="1">
        <text>L-tryptophan + O2 = N-formyl-L-kynurenine</text>
        <dbReference type="Rhea" id="RHEA:24536"/>
        <dbReference type="ChEBI" id="CHEBI:15379"/>
        <dbReference type="ChEBI" id="CHEBI:57912"/>
        <dbReference type="ChEBI" id="CHEBI:58629"/>
        <dbReference type="EC" id="1.13.11.11"/>
    </reaction>
</comment>
<comment type="cofactor">
    <cofactor evidence="1">
        <name>heme</name>
        <dbReference type="ChEBI" id="CHEBI:30413"/>
    </cofactor>
    <text evidence="1">Binds 1 heme group per subunit.</text>
</comment>
<reference evidence="2 3" key="1">
    <citation type="submission" date="2023-03" db="EMBL/GenBank/DDBJ databases">
        <title>High recombination rates correlate with genetic variation in Cardiocondyla obscurior ants.</title>
        <authorList>
            <person name="Errbii M."/>
        </authorList>
    </citation>
    <scope>NUCLEOTIDE SEQUENCE [LARGE SCALE GENOMIC DNA]</scope>
    <source>
        <strain evidence="2">Alpha-2009</strain>
        <tissue evidence="2">Whole body</tissue>
    </source>
</reference>
<keyword evidence="1" id="KW-0223">Dioxygenase</keyword>
<keyword evidence="1" id="KW-0349">Heme</keyword>
<dbReference type="PANTHER" id="PTHR10138">
    <property type="entry name" value="TRYPTOPHAN 2,3-DIOXYGENASE"/>
    <property type="match status" value="1"/>
</dbReference>
<keyword evidence="1" id="KW-0479">Metal-binding</keyword>
<keyword evidence="1" id="KW-0823">Tryptophan catabolism</keyword>
<dbReference type="HAMAP" id="MF_01972">
    <property type="entry name" value="T23O"/>
    <property type="match status" value="1"/>
</dbReference>
<dbReference type="InterPro" id="IPR037217">
    <property type="entry name" value="Trp/Indoleamine_2_3_dOase-like"/>
</dbReference>
<dbReference type="Gene3D" id="1.20.58.480">
    <property type="match status" value="1"/>
</dbReference>
<protein>
    <recommendedName>
        <fullName evidence="1">Tryptophan 2,3-dioxygenase</fullName>
        <shortName evidence="1">TDO</shortName>
        <ecNumber evidence="1">1.13.11.11</ecNumber>
    </recommendedName>
    <alternativeName>
        <fullName evidence="1">Tryptamin 2,3-dioxygenase</fullName>
    </alternativeName>
    <alternativeName>
        <fullName evidence="1">Tryptophan oxygenase</fullName>
        <shortName evidence="1">TO</shortName>
        <shortName evidence="1">TRPO</shortName>
    </alternativeName>
    <alternativeName>
        <fullName evidence="1">Tryptophan pyrrolase</fullName>
    </alternativeName>
    <alternativeName>
        <fullName evidence="1">Tryptophanase</fullName>
    </alternativeName>
</protein>
<dbReference type="GO" id="GO:0006727">
    <property type="term" value="P:ommochrome biosynthetic process"/>
    <property type="evidence" value="ECO:0007669"/>
    <property type="project" value="UniProtKB-UniRule"/>
</dbReference>
<comment type="pathway">
    <text evidence="1">Amino-acid degradation; L-tryptophan degradation via kynurenine pathway; L-kynurenine from L-tryptophan: step 1/2.</text>
</comment>
<evidence type="ECO:0000313" key="3">
    <source>
        <dbReference type="Proteomes" id="UP001430953"/>
    </source>
</evidence>
<dbReference type="EC" id="1.13.11.11" evidence="1"/>
<keyword evidence="1" id="KW-0408">Iron</keyword>
<dbReference type="EMBL" id="JADYXP020000013">
    <property type="protein sequence ID" value="KAL0111884.1"/>
    <property type="molecule type" value="Genomic_DNA"/>
</dbReference>
<comment type="similarity">
    <text evidence="1">Belongs to the tryptophan 2,3-dioxygenase family.</text>
</comment>
<organism evidence="2 3">
    <name type="scientific">Cardiocondyla obscurior</name>
    <dbReference type="NCBI Taxonomy" id="286306"/>
    <lineage>
        <taxon>Eukaryota</taxon>
        <taxon>Metazoa</taxon>
        <taxon>Ecdysozoa</taxon>
        <taxon>Arthropoda</taxon>
        <taxon>Hexapoda</taxon>
        <taxon>Insecta</taxon>
        <taxon>Pterygota</taxon>
        <taxon>Neoptera</taxon>
        <taxon>Endopterygota</taxon>
        <taxon>Hymenoptera</taxon>
        <taxon>Apocrita</taxon>
        <taxon>Aculeata</taxon>
        <taxon>Formicoidea</taxon>
        <taxon>Formicidae</taxon>
        <taxon>Myrmicinae</taxon>
        <taxon>Cardiocondyla</taxon>
    </lineage>
</organism>
<comment type="function">
    <text evidence="1">Heme-dependent dioxygenase that catalyzes the oxidative cleavage of the L-tryptophan (L-Trp) pyrrole ring and converts L-tryptophan to N-formyl-L-kynurenine. Catalyzes the oxidative cleavage of the indole moiety.</text>
</comment>
<dbReference type="GO" id="GO:0020037">
    <property type="term" value="F:heme binding"/>
    <property type="evidence" value="ECO:0007669"/>
    <property type="project" value="UniProtKB-UniRule"/>
</dbReference>
<dbReference type="GO" id="GO:0019442">
    <property type="term" value="P:L-tryptophan catabolic process to acetyl-CoA"/>
    <property type="evidence" value="ECO:0007669"/>
    <property type="project" value="TreeGrafter"/>
</dbReference>
<evidence type="ECO:0000313" key="2">
    <source>
        <dbReference type="EMBL" id="KAL0111884.1"/>
    </source>
</evidence>
<comment type="caution">
    <text evidence="1">Lacks conserved residue(s) required for the propagation of feature annotation.</text>
</comment>
<dbReference type="GO" id="GO:0046872">
    <property type="term" value="F:metal ion binding"/>
    <property type="evidence" value="ECO:0007669"/>
    <property type="project" value="UniProtKB-KW"/>
</dbReference>
<dbReference type="GO" id="GO:0004833">
    <property type="term" value="F:L-tryptophan 2,3-dioxygenase activity"/>
    <property type="evidence" value="ECO:0007669"/>
    <property type="project" value="UniProtKB-UniRule"/>
</dbReference>
<proteinExistence type="inferred from homology"/>
<dbReference type="PANTHER" id="PTHR10138:SF0">
    <property type="entry name" value="TRYPTOPHAN 2,3-DIOXYGENASE"/>
    <property type="match status" value="1"/>
</dbReference>
<dbReference type="Pfam" id="PF03301">
    <property type="entry name" value="Trp_dioxygenase"/>
    <property type="match status" value="2"/>
</dbReference>
<dbReference type="InterPro" id="IPR004981">
    <property type="entry name" value="Trp_2_3_dOase"/>
</dbReference>
<dbReference type="GO" id="GO:0019441">
    <property type="term" value="P:L-tryptophan catabolic process to kynurenine"/>
    <property type="evidence" value="ECO:0007669"/>
    <property type="project" value="UniProtKB-UniRule"/>
</dbReference>
<evidence type="ECO:0000256" key="1">
    <source>
        <dbReference type="HAMAP-Rule" id="MF_03020"/>
    </source>
</evidence>
<sequence length="423" mass="48654">MSCPMSSIEVDNRNDQTQKNELTQGPALHYSEYLCLDKVLSAQRLLSSEYSNQVHDEHLFIITHQAYELWFKQIIFELDSVRTLFSSESNNCSASNGSSKDHLAANRDNGISHVLNESKTLEILKRLNRIVLILKLLVEQVTILETMTPLDFMAFRDLLCPASGFQSLQFRLLENKLGVKSELRVKYSYLKIFGRDPEAVEAIERSEKEHSLSTLVQSWLSRTPGLEAHDFDFWGKYKRSVEKMLVEQEQAVHKLSKECLKDYHMANVRSRQAVFDSIFNESLHNALVSRGERRFSHAALQGAIMITLYRDEPRFSQPHQILTALMDIDSLITKWRYNHVIMVQRMIGSQQLGTGGSSGYQYLKSTLSDRYKVFLDLFNLSTFLVPRHMIPPLTKHMKMKLSIASYDWNSDEDQESVNSLGSS</sequence>
<keyword evidence="3" id="KW-1185">Reference proteome</keyword>
<comment type="pathway">
    <text evidence="1">Pigment biosynthesis; ommochrome biosynthesis.</text>
</comment>
<accession>A0AAW2FBI5</accession>
<name>A0AAW2FBI5_9HYME</name>
<dbReference type="SUPFAM" id="SSF140959">
    <property type="entry name" value="Indolic compounds 2,3-dioxygenase-like"/>
    <property type="match status" value="1"/>
</dbReference>
<dbReference type="Proteomes" id="UP001430953">
    <property type="component" value="Unassembled WGS sequence"/>
</dbReference>
<keyword evidence="1" id="KW-0560">Oxidoreductase</keyword>
<comment type="caution">
    <text evidence="2">The sequence shown here is derived from an EMBL/GenBank/DDBJ whole genome shotgun (WGS) entry which is preliminary data.</text>
</comment>
<comment type="subunit">
    <text evidence="1">Homotetramer. Dimer of dimers.</text>
</comment>